<dbReference type="InterPro" id="IPR000917">
    <property type="entry name" value="Sulfatase_N"/>
</dbReference>
<evidence type="ECO:0000313" key="6">
    <source>
        <dbReference type="EMBL" id="QDS89295.1"/>
    </source>
</evidence>
<dbReference type="Pfam" id="PF00884">
    <property type="entry name" value="Sulfatase"/>
    <property type="match status" value="1"/>
</dbReference>
<dbReference type="InterPro" id="IPR050738">
    <property type="entry name" value="Sulfatase"/>
</dbReference>
<dbReference type="EC" id="3.1.6.1" evidence="6"/>
<dbReference type="CDD" id="cd16151">
    <property type="entry name" value="sulfatase_like"/>
    <property type="match status" value="1"/>
</dbReference>
<gene>
    <name evidence="6" type="primary">atsA_24</name>
    <name evidence="6" type="ORF">EC9_34920</name>
</gene>
<keyword evidence="4" id="KW-0732">Signal</keyword>
<dbReference type="Gene3D" id="3.40.720.10">
    <property type="entry name" value="Alkaline Phosphatase, subunit A"/>
    <property type="match status" value="1"/>
</dbReference>
<evidence type="ECO:0000256" key="2">
    <source>
        <dbReference type="ARBA" id="ARBA00022801"/>
    </source>
</evidence>
<dbReference type="PANTHER" id="PTHR42693:SF53">
    <property type="entry name" value="ENDO-4-O-SULFATASE"/>
    <property type="match status" value="1"/>
</dbReference>
<feature type="chain" id="PRO_5022037064" evidence="4">
    <location>
        <begin position="22"/>
        <end position="465"/>
    </location>
</feature>
<comment type="similarity">
    <text evidence="1">Belongs to the sulfatase family.</text>
</comment>
<evidence type="ECO:0000256" key="1">
    <source>
        <dbReference type="ARBA" id="ARBA00008779"/>
    </source>
</evidence>
<dbReference type="InterPro" id="IPR017850">
    <property type="entry name" value="Alkaline_phosphatase_core_sf"/>
</dbReference>
<feature type="domain" description="Sulfatase N-terminal" evidence="5">
    <location>
        <begin position="25"/>
        <end position="342"/>
    </location>
</feature>
<evidence type="ECO:0000259" key="5">
    <source>
        <dbReference type="Pfam" id="PF00884"/>
    </source>
</evidence>
<feature type="signal peptide" evidence="4">
    <location>
        <begin position="1"/>
        <end position="21"/>
    </location>
</feature>
<dbReference type="AlphaFoldDB" id="A0A517M347"/>
<protein>
    <submittedName>
        <fullName evidence="6">Arylsulfatase</fullName>
        <ecNumber evidence="6">3.1.6.1</ecNumber>
    </submittedName>
</protein>
<dbReference type="RefSeq" id="WP_246105730.1">
    <property type="nucleotide sequence ID" value="NZ_CP036261.1"/>
</dbReference>
<organism evidence="6 7">
    <name type="scientific">Rosistilla ulvae</name>
    <dbReference type="NCBI Taxonomy" id="1930277"/>
    <lineage>
        <taxon>Bacteria</taxon>
        <taxon>Pseudomonadati</taxon>
        <taxon>Planctomycetota</taxon>
        <taxon>Planctomycetia</taxon>
        <taxon>Pirellulales</taxon>
        <taxon>Pirellulaceae</taxon>
        <taxon>Rosistilla</taxon>
    </lineage>
</organism>
<keyword evidence="2 6" id="KW-0378">Hydrolase</keyword>
<dbReference type="KEGG" id="ruv:EC9_34920"/>
<feature type="region of interest" description="Disordered" evidence="3">
    <location>
        <begin position="405"/>
        <end position="465"/>
    </location>
</feature>
<dbReference type="GO" id="GO:0004065">
    <property type="term" value="F:arylsulfatase activity"/>
    <property type="evidence" value="ECO:0007669"/>
    <property type="project" value="UniProtKB-EC"/>
</dbReference>
<proteinExistence type="inferred from homology"/>
<sequence length="465" mass="52377" precursor="true">MNIAPRLLSLVILNLSVALHAAERPNIVLIMADDVSWEAFGCYGAEDYQTPHIDAMAARGVRFSHCYSTPICTTSRVMIMTGKYNFRNYTHFGYLNPQEKTFANLLRDAGYKTAVAGKWQLNGLYNELPGHDDPTRPNQLGFDEYALWQLTRTVDSQSERFWSPPIEQYGRFISAEENDGKYGPDLVCDFLCDFMARNRGKPFFAYYPMVLVHNPFVPTPDTIGDRDRSQAGNRLRKQKKENFQAMVHYMDKIVGRIVAKTEALGIADNTLILFTSDNGTHTAIRSQWNGQTIRGGKGGMTDMGTHVPLVAYWRGHTAVGKVVDDLVDFTDIYPTLAATAGVSLGQDDPIDGRSFLPQLRGKVGQPRDSVFCHYEPYWNKVAGQFARTAQYKLYRDGRFYEPAKDLEERNDLSDKPAQEAQTAARRQLQAVLDSAPPAPSGNKAGRNTKDRPVYPDWKPLRQTKP</sequence>
<keyword evidence="7" id="KW-1185">Reference proteome</keyword>
<dbReference type="PANTHER" id="PTHR42693">
    <property type="entry name" value="ARYLSULFATASE FAMILY MEMBER"/>
    <property type="match status" value="1"/>
</dbReference>
<dbReference type="EMBL" id="CP036261">
    <property type="protein sequence ID" value="QDS89295.1"/>
    <property type="molecule type" value="Genomic_DNA"/>
</dbReference>
<feature type="compositionally biased region" description="Basic and acidic residues" evidence="3">
    <location>
        <begin position="405"/>
        <end position="417"/>
    </location>
</feature>
<dbReference type="SUPFAM" id="SSF53649">
    <property type="entry name" value="Alkaline phosphatase-like"/>
    <property type="match status" value="1"/>
</dbReference>
<name>A0A517M347_9BACT</name>
<evidence type="ECO:0000256" key="3">
    <source>
        <dbReference type="SAM" id="MobiDB-lite"/>
    </source>
</evidence>
<accession>A0A517M347</accession>
<evidence type="ECO:0000313" key="7">
    <source>
        <dbReference type="Proteomes" id="UP000319557"/>
    </source>
</evidence>
<reference evidence="6 7" key="1">
    <citation type="submission" date="2019-02" db="EMBL/GenBank/DDBJ databases">
        <title>Deep-cultivation of Planctomycetes and their phenomic and genomic characterization uncovers novel biology.</title>
        <authorList>
            <person name="Wiegand S."/>
            <person name="Jogler M."/>
            <person name="Boedeker C."/>
            <person name="Pinto D."/>
            <person name="Vollmers J."/>
            <person name="Rivas-Marin E."/>
            <person name="Kohn T."/>
            <person name="Peeters S.H."/>
            <person name="Heuer A."/>
            <person name="Rast P."/>
            <person name="Oberbeckmann S."/>
            <person name="Bunk B."/>
            <person name="Jeske O."/>
            <person name="Meyerdierks A."/>
            <person name="Storesund J.E."/>
            <person name="Kallscheuer N."/>
            <person name="Luecker S."/>
            <person name="Lage O.M."/>
            <person name="Pohl T."/>
            <person name="Merkel B.J."/>
            <person name="Hornburger P."/>
            <person name="Mueller R.-W."/>
            <person name="Bruemmer F."/>
            <person name="Labrenz M."/>
            <person name="Spormann A.M."/>
            <person name="Op den Camp H."/>
            <person name="Overmann J."/>
            <person name="Amann R."/>
            <person name="Jetten M.S.M."/>
            <person name="Mascher T."/>
            <person name="Medema M.H."/>
            <person name="Devos D.P."/>
            <person name="Kaster A.-K."/>
            <person name="Ovreas L."/>
            <person name="Rohde M."/>
            <person name="Galperin M.Y."/>
            <person name="Jogler C."/>
        </authorList>
    </citation>
    <scope>NUCLEOTIDE SEQUENCE [LARGE SCALE GENOMIC DNA]</scope>
    <source>
        <strain evidence="6 7">EC9</strain>
    </source>
</reference>
<evidence type="ECO:0000256" key="4">
    <source>
        <dbReference type="SAM" id="SignalP"/>
    </source>
</evidence>
<dbReference type="Proteomes" id="UP000319557">
    <property type="component" value="Chromosome"/>
</dbReference>